<dbReference type="RefSeq" id="WP_172631846.1">
    <property type="nucleotide sequence ID" value="NZ_BIXY01000008.1"/>
</dbReference>
<evidence type="ECO:0000256" key="2">
    <source>
        <dbReference type="ARBA" id="ARBA00022576"/>
    </source>
</evidence>
<keyword evidence="7" id="KW-1185">Reference proteome</keyword>
<evidence type="ECO:0000256" key="3">
    <source>
        <dbReference type="ARBA" id="ARBA00022679"/>
    </source>
</evidence>
<protein>
    <recommendedName>
        <fullName evidence="5">Aminotransferase class I/classII large domain-containing protein</fullName>
    </recommendedName>
</protein>
<accession>A0A5A5T7M0</accession>
<dbReference type="Proteomes" id="UP000322530">
    <property type="component" value="Unassembled WGS sequence"/>
</dbReference>
<reference evidence="6 7" key="1">
    <citation type="submission" date="2019-01" db="EMBL/GenBank/DDBJ databases">
        <title>Draft genome sequence of Dictyobacter sp. Uno17.</title>
        <authorList>
            <person name="Wang C.M."/>
            <person name="Zheng Y."/>
            <person name="Sakai Y."/>
            <person name="Abe K."/>
            <person name="Yokota A."/>
            <person name="Yabe S."/>
        </authorList>
    </citation>
    <scope>NUCLEOTIDE SEQUENCE [LARGE SCALE GENOMIC DNA]</scope>
    <source>
        <strain evidence="6 7">Uno17</strain>
    </source>
</reference>
<dbReference type="PANTHER" id="PTHR43807">
    <property type="entry name" value="FI04487P"/>
    <property type="match status" value="1"/>
</dbReference>
<dbReference type="InterPro" id="IPR051326">
    <property type="entry name" value="Kynurenine-oxoglutarate_AT"/>
</dbReference>
<dbReference type="GO" id="GO:0030170">
    <property type="term" value="F:pyridoxal phosphate binding"/>
    <property type="evidence" value="ECO:0007669"/>
    <property type="project" value="InterPro"/>
</dbReference>
<dbReference type="EMBL" id="BIXY01000008">
    <property type="protein sequence ID" value="GCF07255.1"/>
    <property type="molecule type" value="Genomic_DNA"/>
</dbReference>
<feature type="domain" description="Aminotransferase class I/classII large" evidence="5">
    <location>
        <begin position="3"/>
        <end position="75"/>
    </location>
</feature>
<evidence type="ECO:0000256" key="1">
    <source>
        <dbReference type="ARBA" id="ARBA00001933"/>
    </source>
</evidence>
<dbReference type="GO" id="GO:0016212">
    <property type="term" value="F:kynurenine-oxoglutarate transaminase activity"/>
    <property type="evidence" value="ECO:0007669"/>
    <property type="project" value="TreeGrafter"/>
</dbReference>
<dbReference type="InterPro" id="IPR004839">
    <property type="entry name" value="Aminotransferase_I/II_large"/>
</dbReference>
<organism evidence="6 7">
    <name type="scientific">Dictyobacter arantiisoli</name>
    <dbReference type="NCBI Taxonomy" id="2014874"/>
    <lineage>
        <taxon>Bacteria</taxon>
        <taxon>Bacillati</taxon>
        <taxon>Chloroflexota</taxon>
        <taxon>Ktedonobacteria</taxon>
        <taxon>Ktedonobacterales</taxon>
        <taxon>Dictyobacteraceae</taxon>
        <taxon>Dictyobacter</taxon>
    </lineage>
</organism>
<gene>
    <name evidence="6" type="ORF">KDI_08190</name>
</gene>
<dbReference type="GO" id="GO:0005737">
    <property type="term" value="C:cytoplasm"/>
    <property type="evidence" value="ECO:0007669"/>
    <property type="project" value="TreeGrafter"/>
</dbReference>
<comment type="cofactor">
    <cofactor evidence="1">
        <name>pyridoxal 5'-phosphate</name>
        <dbReference type="ChEBI" id="CHEBI:597326"/>
    </cofactor>
</comment>
<keyword evidence="4" id="KW-0663">Pyridoxal phosphate</keyword>
<dbReference type="PANTHER" id="PTHR43807:SF20">
    <property type="entry name" value="FI04487P"/>
    <property type="match status" value="1"/>
</dbReference>
<evidence type="ECO:0000259" key="5">
    <source>
        <dbReference type="Pfam" id="PF00155"/>
    </source>
</evidence>
<evidence type="ECO:0000313" key="7">
    <source>
        <dbReference type="Proteomes" id="UP000322530"/>
    </source>
</evidence>
<dbReference type="InterPro" id="IPR015421">
    <property type="entry name" value="PyrdxlP-dep_Trfase_major"/>
</dbReference>
<dbReference type="AlphaFoldDB" id="A0A5A5T7M0"/>
<dbReference type="SUPFAM" id="SSF53383">
    <property type="entry name" value="PLP-dependent transferases"/>
    <property type="match status" value="1"/>
</dbReference>
<keyword evidence="2" id="KW-0032">Aminotransferase</keyword>
<sequence>MLTALLNPGDEVLIPSPGWTQYQTQLSCCGGEVVPYTLYPPTWLPNIDELEQLITPRTRMLIINSPSNPTGILLKKILKVGQKFSYIYDYETSTRIKLRVIAVREGRS</sequence>
<evidence type="ECO:0000256" key="4">
    <source>
        <dbReference type="ARBA" id="ARBA00022898"/>
    </source>
</evidence>
<comment type="caution">
    <text evidence="6">The sequence shown here is derived from an EMBL/GenBank/DDBJ whole genome shotgun (WGS) entry which is preliminary data.</text>
</comment>
<dbReference type="Gene3D" id="3.40.640.10">
    <property type="entry name" value="Type I PLP-dependent aspartate aminotransferase-like (Major domain)"/>
    <property type="match status" value="1"/>
</dbReference>
<evidence type="ECO:0000313" key="6">
    <source>
        <dbReference type="EMBL" id="GCF07255.1"/>
    </source>
</evidence>
<dbReference type="Pfam" id="PF00155">
    <property type="entry name" value="Aminotran_1_2"/>
    <property type="match status" value="1"/>
</dbReference>
<name>A0A5A5T7M0_9CHLR</name>
<keyword evidence="3" id="KW-0808">Transferase</keyword>
<proteinExistence type="predicted"/>
<dbReference type="InterPro" id="IPR015424">
    <property type="entry name" value="PyrdxlP-dep_Trfase"/>
</dbReference>